<evidence type="ECO:0000256" key="8">
    <source>
        <dbReference type="ARBA" id="ARBA00023211"/>
    </source>
</evidence>
<dbReference type="EMBL" id="CAUYUE010000007">
    <property type="protein sequence ID" value="CAK0782922.1"/>
    <property type="molecule type" value="Genomic_DNA"/>
</dbReference>
<evidence type="ECO:0000256" key="2">
    <source>
        <dbReference type="ARBA" id="ARBA00001946"/>
    </source>
</evidence>
<evidence type="ECO:0000259" key="10">
    <source>
        <dbReference type="PROSITE" id="PS51746"/>
    </source>
</evidence>
<proteinExistence type="inferred from homology"/>
<evidence type="ECO:0000313" key="12">
    <source>
        <dbReference type="Proteomes" id="UP001314263"/>
    </source>
</evidence>
<protein>
    <recommendedName>
        <fullName evidence="3">protein-serine/threonine phosphatase</fullName>
        <ecNumber evidence="3">3.1.3.16</ecNumber>
    </recommendedName>
</protein>
<reference evidence="11 12" key="1">
    <citation type="submission" date="2023-10" db="EMBL/GenBank/DDBJ databases">
        <authorList>
            <person name="Maclean D."/>
            <person name="Macfadyen A."/>
        </authorList>
    </citation>
    <scope>NUCLEOTIDE SEQUENCE [LARGE SCALE GENOMIC DNA]</scope>
</reference>
<comment type="cofactor">
    <cofactor evidence="2">
        <name>Mg(2+)</name>
        <dbReference type="ChEBI" id="CHEBI:18420"/>
    </cofactor>
</comment>
<feature type="domain" description="PPM-type phosphatase" evidence="10">
    <location>
        <begin position="51"/>
        <end position="346"/>
    </location>
</feature>
<keyword evidence="7 9" id="KW-0904">Protein phosphatase</keyword>
<sequence>MYNINIQSLPTRQRYSQHFQHSCSRCRRPQPRNCLRCRAQSATATRGPVKESAGVSIQGTSRKRNEDRYVLQVDGDEKKVLYAGVFDGHGGTATSDWLQQNLERWIDRYWQGRSSSAESDITDAFIKADEKLLAPKSGFFGGLGERGIGGSKCGSTGVVAVAFRDGGKTRLLAANVGDARAVLSRKGKALQLTVDHVPDSEEERLRIEDKNPNPKMPLVRYVGGTWRVGGILALSRAFGDAYMKSSLQFEGMRASSDNYSSGFGVIAEPDTYLTDITADDQWLILASDGLFANEERGGGGGLETQEVVDVCNKSRGESADDLARRLVDLAQQAGSTDDITAVVIRLGK</sequence>
<dbReference type="PANTHER" id="PTHR47992">
    <property type="entry name" value="PROTEIN PHOSPHATASE"/>
    <property type="match status" value="1"/>
</dbReference>
<keyword evidence="12" id="KW-1185">Reference proteome</keyword>
<comment type="cofactor">
    <cofactor evidence="1">
        <name>Mn(2+)</name>
        <dbReference type="ChEBI" id="CHEBI:29035"/>
    </cofactor>
</comment>
<dbReference type="AlphaFoldDB" id="A0AAV1I9N2"/>
<dbReference type="Pfam" id="PF00481">
    <property type="entry name" value="PP2C"/>
    <property type="match status" value="1"/>
</dbReference>
<dbReference type="CDD" id="cd00143">
    <property type="entry name" value="PP2Cc"/>
    <property type="match status" value="1"/>
</dbReference>
<dbReference type="InterPro" id="IPR015655">
    <property type="entry name" value="PP2C"/>
</dbReference>
<keyword evidence="5 9" id="KW-0378">Hydrolase</keyword>
<gene>
    <name evidence="11" type="ORF">CVIRNUC_006117</name>
</gene>
<evidence type="ECO:0000256" key="1">
    <source>
        <dbReference type="ARBA" id="ARBA00001936"/>
    </source>
</evidence>
<comment type="caution">
    <text evidence="11">The sequence shown here is derived from an EMBL/GenBank/DDBJ whole genome shotgun (WGS) entry which is preliminary data.</text>
</comment>
<evidence type="ECO:0000256" key="9">
    <source>
        <dbReference type="RuleBase" id="RU003465"/>
    </source>
</evidence>
<evidence type="ECO:0000256" key="6">
    <source>
        <dbReference type="ARBA" id="ARBA00022842"/>
    </source>
</evidence>
<dbReference type="GO" id="GO:0004722">
    <property type="term" value="F:protein serine/threonine phosphatase activity"/>
    <property type="evidence" value="ECO:0007669"/>
    <property type="project" value="UniProtKB-EC"/>
</dbReference>
<evidence type="ECO:0000256" key="7">
    <source>
        <dbReference type="ARBA" id="ARBA00022912"/>
    </source>
</evidence>
<keyword evidence="4" id="KW-0479">Metal-binding</keyword>
<comment type="similarity">
    <text evidence="9">Belongs to the PP2C family.</text>
</comment>
<dbReference type="Proteomes" id="UP001314263">
    <property type="component" value="Unassembled WGS sequence"/>
</dbReference>
<dbReference type="InterPro" id="IPR000222">
    <property type="entry name" value="PP2C_BS"/>
</dbReference>
<keyword evidence="8" id="KW-0464">Manganese</keyword>
<dbReference type="PROSITE" id="PS01032">
    <property type="entry name" value="PPM_1"/>
    <property type="match status" value="1"/>
</dbReference>
<name>A0AAV1I9N2_9CHLO</name>
<dbReference type="InterPro" id="IPR036457">
    <property type="entry name" value="PPM-type-like_dom_sf"/>
</dbReference>
<keyword evidence="6" id="KW-0460">Magnesium</keyword>
<accession>A0AAV1I9N2</accession>
<evidence type="ECO:0000256" key="4">
    <source>
        <dbReference type="ARBA" id="ARBA00022723"/>
    </source>
</evidence>
<evidence type="ECO:0000313" key="11">
    <source>
        <dbReference type="EMBL" id="CAK0782922.1"/>
    </source>
</evidence>
<dbReference type="Gene3D" id="3.60.40.10">
    <property type="entry name" value="PPM-type phosphatase domain"/>
    <property type="match status" value="1"/>
</dbReference>
<dbReference type="InterPro" id="IPR001932">
    <property type="entry name" value="PPM-type_phosphatase-like_dom"/>
</dbReference>
<dbReference type="PROSITE" id="PS51746">
    <property type="entry name" value="PPM_2"/>
    <property type="match status" value="1"/>
</dbReference>
<dbReference type="SUPFAM" id="SSF81606">
    <property type="entry name" value="PP2C-like"/>
    <property type="match status" value="1"/>
</dbReference>
<dbReference type="SMART" id="SM00332">
    <property type="entry name" value="PP2Cc"/>
    <property type="match status" value="1"/>
</dbReference>
<dbReference type="GO" id="GO:0046872">
    <property type="term" value="F:metal ion binding"/>
    <property type="evidence" value="ECO:0007669"/>
    <property type="project" value="UniProtKB-KW"/>
</dbReference>
<organism evidence="11 12">
    <name type="scientific">Coccomyxa viridis</name>
    <dbReference type="NCBI Taxonomy" id="1274662"/>
    <lineage>
        <taxon>Eukaryota</taxon>
        <taxon>Viridiplantae</taxon>
        <taxon>Chlorophyta</taxon>
        <taxon>core chlorophytes</taxon>
        <taxon>Trebouxiophyceae</taxon>
        <taxon>Trebouxiophyceae incertae sedis</taxon>
        <taxon>Coccomyxaceae</taxon>
        <taxon>Coccomyxa</taxon>
    </lineage>
</organism>
<dbReference type="EC" id="3.1.3.16" evidence="3"/>
<evidence type="ECO:0000256" key="5">
    <source>
        <dbReference type="ARBA" id="ARBA00022801"/>
    </source>
</evidence>
<evidence type="ECO:0000256" key="3">
    <source>
        <dbReference type="ARBA" id="ARBA00013081"/>
    </source>
</evidence>